<gene>
    <name evidence="1" type="primary">A09p048340.1_BraROA</name>
    <name evidence="1" type="ORF">IGI04_036717</name>
</gene>
<accession>A0ABQ7LF87</accession>
<organism evidence="1 2">
    <name type="scientific">Brassica rapa subsp. trilocularis</name>
    <dbReference type="NCBI Taxonomy" id="1813537"/>
    <lineage>
        <taxon>Eukaryota</taxon>
        <taxon>Viridiplantae</taxon>
        <taxon>Streptophyta</taxon>
        <taxon>Embryophyta</taxon>
        <taxon>Tracheophyta</taxon>
        <taxon>Spermatophyta</taxon>
        <taxon>Magnoliopsida</taxon>
        <taxon>eudicotyledons</taxon>
        <taxon>Gunneridae</taxon>
        <taxon>Pentapetalae</taxon>
        <taxon>rosids</taxon>
        <taxon>malvids</taxon>
        <taxon>Brassicales</taxon>
        <taxon>Brassicaceae</taxon>
        <taxon>Brassiceae</taxon>
        <taxon>Brassica</taxon>
    </lineage>
</organism>
<name>A0ABQ7LF87_BRACM</name>
<protein>
    <submittedName>
        <fullName evidence="1">Uncharacterized protein</fullName>
    </submittedName>
</protein>
<dbReference type="EMBL" id="JADBGQ010000008">
    <property type="protein sequence ID" value="KAG5385247.1"/>
    <property type="molecule type" value="Genomic_DNA"/>
</dbReference>
<sequence>MGSIKHSIKLRYFSKIFSVQEYGMIFSRDFLEGTRSILRSMIVLQQERFMRSNYEGYEYPMKSTTATC</sequence>
<reference evidence="1 2" key="1">
    <citation type="submission" date="2021-03" db="EMBL/GenBank/DDBJ databases">
        <authorList>
            <person name="King G.J."/>
            <person name="Bancroft I."/>
            <person name="Baten A."/>
            <person name="Bloomfield J."/>
            <person name="Borpatragohain P."/>
            <person name="He Z."/>
            <person name="Irish N."/>
            <person name="Irwin J."/>
            <person name="Liu K."/>
            <person name="Mauleon R.P."/>
            <person name="Moore J."/>
            <person name="Morris R."/>
            <person name="Ostergaard L."/>
            <person name="Wang B."/>
            <person name="Wells R."/>
        </authorList>
    </citation>
    <scope>NUCLEOTIDE SEQUENCE [LARGE SCALE GENOMIC DNA]</scope>
    <source>
        <strain evidence="1">R-o-18</strain>
        <tissue evidence="1">Leaf</tissue>
    </source>
</reference>
<evidence type="ECO:0000313" key="1">
    <source>
        <dbReference type="EMBL" id="KAG5385247.1"/>
    </source>
</evidence>
<proteinExistence type="predicted"/>
<keyword evidence="2" id="KW-1185">Reference proteome</keyword>
<comment type="caution">
    <text evidence="1">The sequence shown here is derived from an EMBL/GenBank/DDBJ whole genome shotgun (WGS) entry which is preliminary data.</text>
</comment>
<dbReference type="Proteomes" id="UP000823674">
    <property type="component" value="Chromosome A09"/>
</dbReference>
<evidence type="ECO:0000313" key="2">
    <source>
        <dbReference type="Proteomes" id="UP000823674"/>
    </source>
</evidence>